<proteinExistence type="inferred from homology"/>
<name>A0A975BA52_9BACT</name>
<comment type="catalytic activity">
    <reaction evidence="3">
        <text>L-glutaminyl-[protein] + H2O = L-glutamyl-[protein] + NH4(+)</text>
        <dbReference type="Rhea" id="RHEA:16441"/>
        <dbReference type="Rhea" id="RHEA-COMP:10207"/>
        <dbReference type="Rhea" id="RHEA-COMP:10208"/>
        <dbReference type="ChEBI" id="CHEBI:15377"/>
        <dbReference type="ChEBI" id="CHEBI:28938"/>
        <dbReference type="ChEBI" id="CHEBI:29973"/>
        <dbReference type="ChEBI" id="CHEBI:30011"/>
        <dbReference type="EC" id="3.5.1.44"/>
    </reaction>
</comment>
<evidence type="ECO:0000256" key="2">
    <source>
        <dbReference type="ARBA" id="ARBA00022801"/>
    </source>
</evidence>
<dbReference type="Proteomes" id="UP000663720">
    <property type="component" value="Chromosome"/>
</dbReference>
<keyword evidence="1 3" id="KW-0145">Chemotaxis</keyword>
<protein>
    <recommendedName>
        <fullName evidence="3">Probable chemoreceptor glutamine deamidase CheD</fullName>
        <ecNumber evidence="3">3.5.1.44</ecNumber>
    </recommendedName>
</protein>
<dbReference type="GO" id="GO:0050568">
    <property type="term" value="F:protein-glutamine glutaminase activity"/>
    <property type="evidence" value="ECO:0007669"/>
    <property type="project" value="UniProtKB-UniRule"/>
</dbReference>
<dbReference type="EC" id="3.5.1.44" evidence="3"/>
<evidence type="ECO:0000256" key="1">
    <source>
        <dbReference type="ARBA" id="ARBA00022500"/>
    </source>
</evidence>
<dbReference type="Pfam" id="PF03975">
    <property type="entry name" value="CheD"/>
    <property type="match status" value="1"/>
</dbReference>
<dbReference type="InterPro" id="IPR038592">
    <property type="entry name" value="CheD-like_sf"/>
</dbReference>
<organism evidence="4 5">
    <name type="scientific">Desulfonema limicola</name>
    <dbReference type="NCBI Taxonomy" id="45656"/>
    <lineage>
        <taxon>Bacteria</taxon>
        <taxon>Pseudomonadati</taxon>
        <taxon>Thermodesulfobacteriota</taxon>
        <taxon>Desulfobacteria</taxon>
        <taxon>Desulfobacterales</taxon>
        <taxon>Desulfococcaceae</taxon>
        <taxon>Desulfonema</taxon>
    </lineage>
</organism>
<gene>
    <name evidence="3" type="primary">cheD</name>
    <name evidence="4" type="ORF">dnl_39420</name>
</gene>
<dbReference type="SUPFAM" id="SSF64438">
    <property type="entry name" value="CNF1/YfiH-like putative cysteine hydrolases"/>
    <property type="match status" value="1"/>
</dbReference>
<dbReference type="InterPro" id="IPR011324">
    <property type="entry name" value="Cytotoxic_necrot_fac-like_cat"/>
</dbReference>
<dbReference type="HAMAP" id="MF_01440">
    <property type="entry name" value="CheD"/>
    <property type="match status" value="1"/>
</dbReference>
<keyword evidence="5" id="KW-1185">Reference proteome</keyword>
<dbReference type="InterPro" id="IPR005659">
    <property type="entry name" value="Chemorcpt_Glu_NH3ase_CheD"/>
</dbReference>
<evidence type="ECO:0000313" key="4">
    <source>
        <dbReference type="EMBL" id="QTA81603.1"/>
    </source>
</evidence>
<dbReference type="EMBL" id="CP061799">
    <property type="protein sequence ID" value="QTA81603.1"/>
    <property type="molecule type" value="Genomic_DNA"/>
</dbReference>
<dbReference type="Gene3D" id="3.30.1330.200">
    <property type="match status" value="1"/>
</dbReference>
<sequence length="199" mass="22624">MCKMRILEYQNSVQGIKRHVNIHIGEFHASSRPTVISTLLGSCVAVCLYDPITQIGGMNHILMPGKADMKRFDMAARYGINAMELLINKIMNLGGNRRSLVAKIFGGAKTIALISDNMSMGRKNIEFVKNFLKTESIKIISQDISGRRSRKIWFHTDTSEVFLRRGKPTIFNEVFDLEKQVQAKIRRNINKSGEITFFQ</sequence>
<comment type="function">
    <text evidence="3">Probably deamidates glutamine residues to glutamate on methyl-accepting chemotaxis receptors (MCPs), playing an important role in chemotaxis.</text>
</comment>
<dbReference type="GO" id="GO:0006935">
    <property type="term" value="P:chemotaxis"/>
    <property type="evidence" value="ECO:0007669"/>
    <property type="project" value="UniProtKB-UniRule"/>
</dbReference>
<reference evidence="4" key="1">
    <citation type="journal article" date="2021" name="Microb. Physiol.">
        <title>Proteogenomic Insights into the Physiology of Marine, Sulfate-Reducing, Filamentous Desulfonema limicola and Desulfonema magnum.</title>
        <authorList>
            <person name="Schnaars V."/>
            <person name="Wohlbrand L."/>
            <person name="Scheve S."/>
            <person name="Hinrichs C."/>
            <person name="Reinhardt R."/>
            <person name="Rabus R."/>
        </authorList>
    </citation>
    <scope>NUCLEOTIDE SEQUENCE</scope>
    <source>
        <strain evidence="4">5ac10</strain>
    </source>
</reference>
<dbReference type="PANTHER" id="PTHR35147">
    <property type="entry name" value="CHEMORECEPTOR GLUTAMINE DEAMIDASE CHED-RELATED"/>
    <property type="match status" value="1"/>
</dbReference>
<dbReference type="KEGG" id="dli:dnl_39420"/>
<dbReference type="PANTHER" id="PTHR35147:SF3">
    <property type="entry name" value="CHEMORECEPTOR GLUTAMINE DEAMIDASE CHED 1-RELATED"/>
    <property type="match status" value="1"/>
</dbReference>
<dbReference type="CDD" id="cd16352">
    <property type="entry name" value="CheD"/>
    <property type="match status" value="1"/>
</dbReference>
<keyword evidence="2 3" id="KW-0378">Hydrolase</keyword>
<dbReference type="AlphaFoldDB" id="A0A975BA52"/>
<accession>A0A975BA52</accession>
<evidence type="ECO:0000313" key="5">
    <source>
        <dbReference type="Proteomes" id="UP000663720"/>
    </source>
</evidence>
<comment type="similarity">
    <text evidence="3">Belongs to the CheD family.</text>
</comment>
<evidence type="ECO:0000256" key="3">
    <source>
        <dbReference type="HAMAP-Rule" id="MF_01440"/>
    </source>
</evidence>